<sequence length="221" mass="23333">MPSALVVGATRGLGAALVKQYASQSATAEVYGTTRSGSAPQGFPDSVKWLSNIDLTNPDVGDSITQQLKGAQPLDVVVISAGSFVLEDFSAEKGPNWAEEVKMYTTSSVAPVFIVHRLAHAGLLRPGSKVVLVSSEAGSIALRHEKEGGGLYGHHASKAALNMAGKLLALDLKERGVVVSIVHPGFMRTELTKSVGFDQHWDEGGGACKSQFWLMIHLSHG</sequence>
<dbReference type="GO" id="GO:0016616">
    <property type="term" value="F:oxidoreductase activity, acting on the CH-OH group of donors, NAD or NADP as acceptor"/>
    <property type="evidence" value="ECO:0007669"/>
    <property type="project" value="TreeGrafter"/>
</dbReference>
<organism evidence="1 2">
    <name type="scientific">Diatrype stigma</name>
    <dbReference type="NCBI Taxonomy" id="117547"/>
    <lineage>
        <taxon>Eukaryota</taxon>
        <taxon>Fungi</taxon>
        <taxon>Dikarya</taxon>
        <taxon>Ascomycota</taxon>
        <taxon>Pezizomycotina</taxon>
        <taxon>Sordariomycetes</taxon>
        <taxon>Xylariomycetidae</taxon>
        <taxon>Xylariales</taxon>
        <taxon>Diatrypaceae</taxon>
        <taxon>Diatrype</taxon>
    </lineage>
</organism>
<dbReference type="PANTHER" id="PTHR45458:SF2">
    <property type="entry name" value="OXIDOREDUCTASE, SHORT CHAIN DEHYDROGENASE_REDUCTASE FAMILY SUPERFAMILY (AFU_ORTHOLOGUE AFUA_3G13450)"/>
    <property type="match status" value="1"/>
</dbReference>
<evidence type="ECO:0000313" key="1">
    <source>
        <dbReference type="EMBL" id="KAK7751664.1"/>
    </source>
</evidence>
<protein>
    <recommendedName>
        <fullName evidence="3">Oxidoreductase</fullName>
    </recommendedName>
</protein>
<comment type="caution">
    <text evidence="1">The sequence shown here is derived from an EMBL/GenBank/DDBJ whole genome shotgun (WGS) entry which is preliminary data.</text>
</comment>
<evidence type="ECO:0000313" key="2">
    <source>
        <dbReference type="Proteomes" id="UP001320420"/>
    </source>
</evidence>
<dbReference type="InterPro" id="IPR052184">
    <property type="entry name" value="SDR_enzymes"/>
</dbReference>
<keyword evidence="2" id="KW-1185">Reference proteome</keyword>
<dbReference type="AlphaFoldDB" id="A0AAN9UYM7"/>
<accession>A0AAN9UYM7</accession>
<dbReference type="SUPFAM" id="SSF51735">
    <property type="entry name" value="NAD(P)-binding Rossmann-fold domains"/>
    <property type="match status" value="1"/>
</dbReference>
<dbReference type="Proteomes" id="UP001320420">
    <property type="component" value="Unassembled WGS sequence"/>
</dbReference>
<reference evidence="1 2" key="1">
    <citation type="submission" date="2024-02" db="EMBL/GenBank/DDBJ databases">
        <title>De novo assembly and annotation of 12 fungi associated with fruit tree decline syndrome in Ontario, Canada.</title>
        <authorList>
            <person name="Sulman M."/>
            <person name="Ellouze W."/>
            <person name="Ilyukhin E."/>
        </authorList>
    </citation>
    <scope>NUCLEOTIDE SEQUENCE [LARGE SCALE GENOMIC DNA]</scope>
    <source>
        <strain evidence="1 2">M11/M66-122</strain>
    </source>
</reference>
<dbReference type="PRINTS" id="PR00081">
    <property type="entry name" value="GDHRDH"/>
</dbReference>
<dbReference type="PANTHER" id="PTHR45458">
    <property type="entry name" value="SHORT-CHAIN DEHYDROGENASE/REDUCTASE SDR"/>
    <property type="match status" value="1"/>
</dbReference>
<dbReference type="Pfam" id="PF00106">
    <property type="entry name" value="adh_short"/>
    <property type="match status" value="1"/>
</dbReference>
<dbReference type="Gene3D" id="3.40.50.720">
    <property type="entry name" value="NAD(P)-binding Rossmann-like Domain"/>
    <property type="match status" value="1"/>
</dbReference>
<dbReference type="InterPro" id="IPR002347">
    <property type="entry name" value="SDR_fam"/>
</dbReference>
<gene>
    <name evidence="1" type="ORF">SLS62_006324</name>
</gene>
<dbReference type="EMBL" id="JAKJXP020000046">
    <property type="protein sequence ID" value="KAK7751664.1"/>
    <property type="molecule type" value="Genomic_DNA"/>
</dbReference>
<proteinExistence type="predicted"/>
<evidence type="ECO:0008006" key="3">
    <source>
        <dbReference type="Google" id="ProtNLM"/>
    </source>
</evidence>
<name>A0AAN9UYM7_9PEZI</name>
<dbReference type="InterPro" id="IPR036291">
    <property type="entry name" value="NAD(P)-bd_dom_sf"/>
</dbReference>